<sequence length="91" mass="10272">APMPERHLYECRGLLQVTPPSCIVLPFEDLVFRQFGANRSDIGKLGELHCNVHLMPRPIDQHIDQFCPHACPPSCIIVPHDDLDSGQFRAN</sequence>
<dbReference type="EMBL" id="CACTIH010004414">
    <property type="protein sequence ID" value="CAA2990821.1"/>
    <property type="molecule type" value="Genomic_DNA"/>
</dbReference>
<dbReference type="Proteomes" id="UP000594638">
    <property type="component" value="Unassembled WGS sequence"/>
</dbReference>
<dbReference type="Gramene" id="OE9A092597T1">
    <property type="protein sequence ID" value="OE9A092597C1"/>
    <property type="gene ID" value="OE9A092597"/>
</dbReference>
<evidence type="ECO:0000313" key="1">
    <source>
        <dbReference type="EMBL" id="CAA2990821.1"/>
    </source>
</evidence>
<dbReference type="AlphaFoldDB" id="A0A8S0SF87"/>
<evidence type="ECO:0000313" key="2">
    <source>
        <dbReference type="Proteomes" id="UP000594638"/>
    </source>
</evidence>
<gene>
    <name evidence="1" type="ORF">OLEA9_A092597</name>
</gene>
<protein>
    <submittedName>
        <fullName evidence="1">Uncharacterized protein</fullName>
    </submittedName>
</protein>
<name>A0A8S0SF87_OLEEU</name>
<reference evidence="1 2" key="1">
    <citation type="submission" date="2019-12" db="EMBL/GenBank/DDBJ databases">
        <authorList>
            <person name="Alioto T."/>
            <person name="Alioto T."/>
            <person name="Gomez Garrido J."/>
        </authorList>
    </citation>
    <scope>NUCLEOTIDE SEQUENCE [LARGE SCALE GENOMIC DNA]</scope>
</reference>
<organism evidence="1 2">
    <name type="scientific">Olea europaea subsp. europaea</name>
    <dbReference type="NCBI Taxonomy" id="158383"/>
    <lineage>
        <taxon>Eukaryota</taxon>
        <taxon>Viridiplantae</taxon>
        <taxon>Streptophyta</taxon>
        <taxon>Embryophyta</taxon>
        <taxon>Tracheophyta</taxon>
        <taxon>Spermatophyta</taxon>
        <taxon>Magnoliopsida</taxon>
        <taxon>eudicotyledons</taxon>
        <taxon>Gunneridae</taxon>
        <taxon>Pentapetalae</taxon>
        <taxon>asterids</taxon>
        <taxon>lamiids</taxon>
        <taxon>Lamiales</taxon>
        <taxon>Oleaceae</taxon>
        <taxon>Oleeae</taxon>
        <taxon>Olea</taxon>
    </lineage>
</organism>
<accession>A0A8S0SF87</accession>
<keyword evidence="2" id="KW-1185">Reference proteome</keyword>
<proteinExistence type="predicted"/>
<comment type="caution">
    <text evidence="1">The sequence shown here is derived from an EMBL/GenBank/DDBJ whole genome shotgun (WGS) entry which is preliminary data.</text>
</comment>
<feature type="non-terminal residue" evidence="1">
    <location>
        <position position="1"/>
    </location>
</feature>